<sequence length="130" mass="13001">MLLETASSLDRLGMAMVGDFSFYDHISQHRTLVGTSLGNPSVDATSVIHESATIVGPVEVGPKATIGPNAIVSGPSTIGGEVGAGAVLKAGVVVEPGAEVLPGAILLPGAVVPSGERWAGVPAKFFAAKK</sequence>
<keyword evidence="2" id="KW-1185">Reference proteome</keyword>
<reference evidence="1" key="1">
    <citation type="submission" date="2023-01" db="EMBL/GenBank/DDBJ databases">
        <title>Metagenome sequencing of chrysophaentin producing Chrysophaeum taylorii.</title>
        <authorList>
            <person name="Davison J."/>
            <person name="Bewley C."/>
        </authorList>
    </citation>
    <scope>NUCLEOTIDE SEQUENCE</scope>
    <source>
        <strain evidence="1">NIES-1699</strain>
    </source>
</reference>
<dbReference type="PANTHER" id="PTHR13061">
    <property type="entry name" value="DYNACTIN SUBUNIT P25"/>
    <property type="match status" value="1"/>
</dbReference>
<dbReference type="PANTHER" id="PTHR13061:SF29">
    <property type="entry name" value="GAMMA CARBONIC ANHYDRASE-LIKE 1, MITOCHONDRIAL-RELATED"/>
    <property type="match status" value="1"/>
</dbReference>
<organism evidence="1 2">
    <name type="scientific">Chrysophaeum taylorii</name>
    <dbReference type="NCBI Taxonomy" id="2483200"/>
    <lineage>
        <taxon>Eukaryota</taxon>
        <taxon>Sar</taxon>
        <taxon>Stramenopiles</taxon>
        <taxon>Ochrophyta</taxon>
        <taxon>Pelagophyceae</taxon>
        <taxon>Pelagomonadales</taxon>
        <taxon>Pelagomonadaceae</taxon>
        <taxon>Chrysophaeum</taxon>
    </lineage>
</organism>
<dbReference type="Gene3D" id="2.160.10.10">
    <property type="entry name" value="Hexapeptide repeat proteins"/>
    <property type="match status" value="1"/>
</dbReference>
<dbReference type="Proteomes" id="UP001230188">
    <property type="component" value="Unassembled WGS sequence"/>
</dbReference>
<protein>
    <recommendedName>
        <fullName evidence="3">Acetyltransferase</fullName>
    </recommendedName>
</protein>
<dbReference type="InterPro" id="IPR011004">
    <property type="entry name" value="Trimer_LpxA-like_sf"/>
</dbReference>
<proteinExistence type="predicted"/>
<evidence type="ECO:0008006" key="3">
    <source>
        <dbReference type="Google" id="ProtNLM"/>
    </source>
</evidence>
<name>A0AAD7UQD7_9STRA</name>
<gene>
    <name evidence="1" type="ORF">CTAYLR_005859</name>
</gene>
<dbReference type="InterPro" id="IPR050484">
    <property type="entry name" value="Transf_Hexapept/Carb_Anhydrase"/>
</dbReference>
<evidence type="ECO:0000313" key="1">
    <source>
        <dbReference type="EMBL" id="KAJ8614075.1"/>
    </source>
</evidence>
<dbReference type="SUPFAM" id="SSF51161">
    <property type="entry name" value="Trimeric LpxA-like enzymes"/>
    <property type="match status" value="1"/>
</dbReference>
<evidence type="ECO:0000313" key="2">
    <source>
        <dbReference type="Proteomes" id="UP001230188"/>
    </source>
</evidence>
<accession>A0AAD7UQD7</accession>
<dbReference type="EMBL" id="JAQMWT010000012">
    <property type="protein sequence ID" value="KAJ8614075.1"/>
    <property type="molecule type" value="Genomic_DNA"/>
</dbReference>
<dbReference type="AlphaFoldDB" id="A0AAD7UQD7"/>
<comment type="caution">
    <text evidence="1">The sequence shown here is derived from an EMBL/GenBank/DDBJ whole genome shotgun (WGS) entry which is preliminary data.</text>
</comment>